<reference evidence="1 2" key="1">
    <citation type="submission" date="2021-04" db="EMBL/GenBank/DDBJ databases">
        <title>novel species isolated from subtropical streams in China.</title>
        <authorList>
            <person name="Lu H."/>
        </authorList>
    </citation>
    <scope>NUCLEOTIDE SEQUENCE [LARGE SCALE GENOMIC DNA]</scope>
    <source>
        <strain evidence="1 2">FT147W</strain>
    </source>
</reference>
<dbReference type="Proteomes" id="UP000682982">
    <property type="component" value="Unassembled WGS sequence"/>
</dbReference>
<accession>A0ABS5H6E6</accession>
<proteinExistence type="predicted"/>
<dbReference type="RefSeq" id="WP_212679651.1">
    <property type="nucleotide sequence ID" value="NZ_JAGSPK010000005.1"/>
</dbReference>
<protein>
    <submittedName>
        <fullName evidence="1">Uncharacterized protein</fullName>
    </submittedName>
</protein>
<organism evidence="1 2">
    <name type="scientific">Undibacterium rivi</name>
    <dbReference type="NCBI Taxonomy" id="2828729"/>
    <lineage>
        <taxon>Bacteria</taxon>
        <taxon>Pseudomonadati</taxon>
        <taxon>Pseudomonadota</taxon>
        <taxon>Betaproteobacteria</taxon>
        <taxon>Burkholderiales</taxon>
        <taxon>Oxalobacteraceae</taxon>
        <taxon>Undibacterium</taxon>
    </lineage>
</organism>
<comment type="caution">
    <text evidence="1">The sequence shown here is derived from an EMBL/GenBank/DDBJ whole genome shotgun (WGS) entry which is preliminary data.</text>
</comment>
<gene>
    <name evidence="1" type="ORF">KDM87_13985</name>
</gene>
<keyword evidence="2" id="KW-1185">Reference proteome</keyword>
<sequence>MSLLTDILIAHPSEAEAISQDLAHHKAWPCLQLKGLDNIKLSALLSALDAEEPAQKLEGEELLVFNPDPEGPWVFALPEQLKDLLSRLPEADVPAVAERWASHEELKFEGWSGSDIQPVVSMLAEFALRAKAESKPLLLWMCL</sequence>
<name>A0ABS5H6E6_9BURK</name>
<evidence type="ECO:0000313" key="1">
    <source>
        <dbReference type="EMBL" id="MBR7793704.1"/>
    </source>
</evidence>
<dbReference type="EMBL" id="JAGSPK010000005">
    <property type="protein sequence ID" value="MBR7793704.1"/>
    <property type="molecule type" value="Genomic_DNA"/>
</dbReference>
<evidence type="ECO:0000313" key="2">
    <source>
        <dbReference type="Proteomes" id="UP000682982"/>
    </source>
</evidence>